<proteinExistence type="inferred from homology"/>
<dbReference type="InterPro" id="IPR045313">
    <property type="entry name" value="CBR1-like"/>
</dbReference>
<dbReference type="PANTHER" id="PTHR43963">
    <property type="entry name" value="CARBONYL REDUCTASE 1-RELATED"/>
    <property type="match status" value="1"/>
</dbReference>
<evidence type="ECO:0000256" key="4">
    <source>
        <dbReference type="ARBA" id="ARBA00026118"/>
    </source>
</evidence>
<dbReference type="InterPro" id="IPR002347">
    <property type="entry name" value="SDR_fam"/>
</dbReference>
<protein>
    <recommendedName>
        <fullName evidence="4">carbonyl reductase (NADPH)</fullName>
        <ecNumber evidence="4">1.1.1.184</ecNumber>
    </recommendedName>
</protein>
<keyword evidence="7" id="KW-1185">Reference proteome</keyword>
<dbReference type="GO" id="GO:0004090">
    <property type="term" value="F:carbonyl reductase (NADPH) activity"/>
    <property type="evidence" value="ECO:0007669"/>
    <property type="project" value="UniProtKB-EC"/>
</dbReference>
<dbReference type="Proteomes" id="UP001152799">
    <property type="component" value="Chromosome 11"/>
</dbReference>
<dbReference type="Gene3D" id="3.40.50.720">
    <property type="entry name" value="NAD(P)-binding Rossmann-like Domain"/>
    <property type="match status" value="1"/>
</dbReference>
<dbReference type="Pfam" id="PF00106">
    <property type="entry name" value="adh_short"/>
    <property type="match status" value="1"/>
</dbReference>
<dbReference type="PRINTS" id="PR00081">
    <property type="entry name" value="GDHRDH"/>
</dbReference>
<evidence type="ECO:0000313" key="6">
    <source>
        <dbReference type="EMBL" id="CAG9762024.1"/>
    </source>
</evidence>
<name>A0A9N9MCF9_9CUCU</name>
<keyword evidence="2" id="KW-0521">NADP</keyword>
<evidence type="ECO:0000256" key="2">
    <source>
        <dbReference type="ARBA" id="ARBA00022857"/>
    </source>
</evidence>
<dbReference type="SUPFAM" id="SSF51735">
    <property type="entry name" value="NAD(P)-binding Rossmann-fold domains"/>
    <property type="match status" value="1"/>
</dbReference>
<organism evidence="6 7">
    <name type="scientific">Ceutorhynchus assimilis</name>
    <name type="common">cabbage seed weevil</name>
    <dbReference type="NCBI Taxonomy" id="467358"/>
    <lineage>
        <taxon>Eukaryota</taxon>
        <taxon>Metazoa</taxon>
        <taxon>Ecdysozoa</taxon>
        <taxon>Arthropoda</taxon>
        <taxon>Hexapoda</taxon>
        <taxon>Insecta</taxon>
        <taxon>Pterygota</taxon>
        <taxon>Neoptera</taxon>
        <taxon>Endopterygota</taxon>
        <taxon>Coleoptera</taxon>
        <taxon>Polyphaga</taxon>
        <taxon>Cucujiformia</taxon>
        <taxon>Curculionidae</taxon>
        <taxon>Ceutorhynchinae</taxon>
        <taxon>Ceutorhynchus</taxon>
    </lineage>
</organism>
<evidence type="ECO:0000256" key="1">
    <source>
        <dbReference type="ARBA" id="ARBA00006484"/>
    </source>
</evidence>
<accession>A0A9N9MCF9</accession>
<dbReference type="PANTHER" id="PTHR43963:SF4">
    <property type="entry name" value="CARBONYL REDUCTASE (NADPH)"/>
    <property type="match status" value="1"/>
</dbReference>
<keyword evidence="3" id="KW-0560">Oxidoreductase</keyword>
<comment type="similarity">
    <text evidence="1 5">Belongs to the short-chain dehydrogenases/reductases (SDR) family.</text>
</comment>
<dbReference type="EC" id="1.1.1.184" evidence="4"/>
<evidence type="ECO:0000313" key="7">
    <source>
        <dbReference type="Proteomes" id="UP001152799"/>
    </source>
</evidence>
<dbReference type="CDD" id="cd05324">
    <property type="entry name" value="carb_red_PTCR-like_SDR_c"/>
    <property type="match status" value="1"/>
</dbReference>
<dbReference type="EMBL" id="OU892287">
    <property type="protein sequence ID" value="CAG9762024.1"/>
    <property type="molecule type" value="Genomic_DNA"/>
</dbReference>
<evidence type="ECO:0000256" key="5">
    <source>
        <dbReference type="RuleBase" id="RU000363"/>
    </source>
</evidence>
<dbReference type="PRINTS" id="PR00080">
    <property type="entry name" value="SDRFAMILY"/>
</dbReference>
<dbReference type="OrthoDB" id="7289984at2759"/>
<evidence type="ECO:0000256" key="3">
    <source>
        <dbReference type="ARBA" id="ARBA00023002"/>
    </source>
</evidence>
<gene>
    <name evidence="6" type="ORF">CEUTPL_LOCUS2714</name>
</gene>
<dbReference type="AlphaFoldDB" id="A0A9N9MCF9"/>
<dbReference type="InterPro" id="IPR036291">
    <property type="entry name" value="NAD(P)-bd_dom_sf"/>
</dbReference>
<sequence>MSSMRKVAVVTGSNKGIGFAIVKGLCQKYDGDVYLTARDVGRGQAAVEALKKLGFNPLFHQLDITDQESVNAFKDYLKSKQGGLDVLVNNAAIAFKNNAKEPFALQAKETIRVNYFATLRICEALFPLLRQNGRVVNVSSSCGHLTQIPSADLRAKLKSKNLDVPALNQLMEAFVKSAEENRNMEDGWGTSAYVVSKVGVSALSFVQQRVFDAETPTRNIAVNSVHPGYVDTDMTSHKGPLTIEEGARAPLFLALEADFKGKYVWKDSRVLDWEEPLPSYY</sequence>
<reference evidence="6" key="1">
    <citation type="submission" date="2022-01" db="EMBL/GenBank/DDBJ databases">
        <authorList>
            <person name="King R."/>
        </authorList>
    </citation>
    <scope>NUCLEOTIDE SEQUENCE</scope>
</reference>